<evidence type="ECO:0000313" key="7">
    <source>
        <dbReference type="Proteomes" id="UP000634136"/>
    </source>
</evidence>
<keyword evidence="2" id="KW-0677">Repeat</keyword>
<reference evidence="6" key="1">
    <citation type="submission" date="2020-09" db="EMBL/GenBank/DDBJ databases">
        <title>Genome-Enabled Discovery of Anthraquinone Biosynthesis in Senna tora.</title>
        <authorList>
            <person name="Kang S.-H."/>
            <person name="Pandey R.P."/>
            <person name="Lee C.-M."/>
            <person name="Sim J.-S."/>
            <person name="Jeong J.-T."/>
            <person name="Choi B.-S."/>
            <person name="Jung M."/>
            <person name="Ginzburg D."/>
            <person name="Zhao K."/>
            <person name="Won S.Y."/>
            <person name="Oh T.-J."/>
            <person name="Yu Y."/>
            <person name="Kim N.-H."/>
            <person name="Lee O.R."/>
            <person name="Lee T.-H."/>
            <person name="Bashyal P."/>
            <person name="Kim T.-S."/>
            <person name="Lee W.-H."/>
            <person name="Kawkins C."/>
            <person name="Kim C.-K."/>
            <person name="Kim J.S."/>
            <person name="Ahn B.O."/>
            <person name="Rhee S.Y."/>
            <person name="Sohng J.K."/>
        </authorList>
    </citation>
    <scope>NUCLEOTIDE SEQUENCE</scope>
    <source>
        <tissue evidence="6">Leaf</tissue>
    </source>
</reference>
<evidence type="ECO:0000313" key="6">
    <source>
        <dbReference type="EMBL" id="KAF7840268.1"/>
    </source>
</evidence>
<dbReference type="InterPro" id="IPR052254">
    <property type="entry name" value="CUL4-DDB1_E3_ligase_receptor"/>
</dbReference>
<dbReference type="AlphaFoldDB" id="A0A834XAT5"/>
<dbReference type="Pfam" id="PF00400">
    <property type="entry name" value="WD40"/>
    <property type="match status" value="1"/>
</dbReference>
<sequence>MVLPFQVSHAISCPTPTFVFCAIAFSPLCLFRLKSCQLVLVPAQICRHLKVFFRFTPVSMSLILFTFPYLTMVWVYRVTELPGFYYDAEKNRYFPIKGPIPGSSRSSSAKSGPEKSTSMFTQERSPCRRLRKRTSKLLHARELNGNIINSHRWKCNFKEEFQKIQASQPVVWKYQGTDRIGISALEQMHVDVQTLEGQTKTDVLLLGNWNGSLSFSEVGKAGQYFGGGVKWMPDRVKKYVKGEKDEHVEVPGPVFRPNGATLLMSSSISCIRLGLKRSFHAAENDPNIGHALFTTLGSETSGGSVYIIGLVEPLDLGSGTNMGAASVDLQTGSASWFLRCKSDVFAQQIVNSGNVILCGLRNGAIVTIDVREKREQSRRLITHRIPYQPLDGNVGSSKKEWFKLTGNIYPSHTIKMPSSISSLVSLQFDDQYFLASSLDGSVRLYDQRLLQRGAVQTYEGHRFEDSNEVISGGEDCNLRLWSIKSGELLFEDKFSDTVLSTVCYQKPKYTSNGFISQKGKQYVHDYSLGAWLGSQGGLYYMHW</sequence>
<name>A0A834XAT5_9FABA</name>
<dbReference type="PANTHER" id="PTHR44472:SF1">
    <property type="entry name" value="DDB1 AND CUL4 ASSOCIATED FACTOR 4"/>
    <property type="match status" value="1"/>
</dbReference>
<feature type="region of interest" description="Disordered" evidence="4">
    <location>
        <begin position="101"/>
        <end position="129"/>
    </location>
</feature>
<dbReference type="SUPFAM" id="SSF50978">
    <property type="entry name" value="WD40 repeat-like"/>
    <property type="match status" value="1"/>
</dbReference>
<keyword evidence="7" id="KW-1185">Reference proteome</keyword>
<dbReference type="Gene3D" id="2.130.10.10">
    <property type="entry name" value="YVTN repeat-like/Quinoprotein amine dehydrogenase"/>
    <property type="match status" value="1"/>
</dbReference>
<dbReference type="PANTHER" id="PTHR44472">
    <property type="entry name" value="DDB1- AND CUL4-ASSOCIATED FACTOR 4-RELATED"/>
    <property type="match status" value="1"/>
</dbReference>
<evidence type="ECO:0000256" key="2">
    <source>
        <dbReference type="ARBA" id="ARBA00022737"/>
    </source>
</evidence>
<comment type="caution">
    <text evidence="6">The sequence shown here is derived from an EMBL/GenBank/DDBJ whole genome shotgun (WGS) entry which is preliminary data.</text>
</comment>
<keyword evidence="5" id="KW-1133">Transmembrane helix</keyword>
<proteinExistence type="predicted"/>
<dbReference type="InterPro" id="IPR015943">
    <property type="entry name" value="WD40/YVTN_repeat-like_dom_sf"/>
</dbReference>
<evidence type="ECO:0000256" key="4">
    <source>
        <dbReference type="SAM" id="MobiDB-lite"/>
    </source>
</evidence>
<keyword evidence="5" id="KW-0472">Membrane</keyword>
<dbReference type="EMBL" id="JAAIUW010000002">
    <property type="protein sequence ID" value="KAF7840268.1"/>
    <property type="molecule type" value="Genomic_DNA"/>
</dbReference>
<dbReference type="InterPro" id="IPR036322">
    <property type="entry name" value="WD40_repeat_dom_sf"/>
</dbReference>
<evidence type="ECO:0000256" key="5">
    <source>
        <dbReference type="SAM" id="Phobius"/>
    </source>
</evidence>
<feature type="compositionally biased region" description="Low complexity" evidence="4">
    <location>
        <begin position="101"/>
        <end position="118"/>
    </location>
</feature>
<evidence type="ECO:0000256" key="3">
    <source>
        <dbReference type="PROSITE-ProRule" id="PRU00221"/>
    </source>
</evidence>
<protein>
    <submittedName>
        <fullName evidence="6">DDB1- and CUL4-associated factor 4 isoform X2</fullName>
    </submittedName>
</protein>
<dbReference type="OrthoDB" id="128867at2759"/>
<gene>
    <name evidence="6" type="ORF">G2W53_002566</name>
</gene>
<organism evidence="6 7">
    <name type="scientific">Senna tora</name>
    <dbReference type="NCBI Taxonomy" id="362788"/>
    <lineage>
        <taxon>Eukaryota</taxon>
        <taxon>Viridiplantae</taxon>
        <taxon>Streptophyta</taxon>
        <taxon>Embryophyta</taxon>
        <taxon>Tracheophyta</taxon>
        <taxon>Spermatophyta</taxon>
        <taxon>Magnoliopsida</taxon>
        <taxon>eudicotyledons</taxon>
        <taxon>Gunneridae</taxon>
        <taxon>Pentapetalae</taxon>
        <taxon>rosids</taxon>
        <taxon>fabids</taxon>
        <taxon>Fabales</taxon>
        <taxon>Fabaceae</taxon>
        <taxon>Caesalpinioideae</taxon>
        <taxon>Cassia clade</taxon>
        <taxon>Senna</taxon>
    </lineage>
</organism>
<keyword evidence="1 3" id="KW-0853">WD repeat</keyword>
<feature type="transmembrane region" description="Helical" evidence="5">
    <location>
        <begin position="6"/>
        <end position="31"/>
    </location>
</feature>
<dbReference type="Proteomes" id="UP000634136">
    <property type="component" value="Unassembled WGS sequence"/>
</dbReference>
<accession>A0A834XAT5</accession>
<dbReference type="PROSITE" id="PS50082">
    <property type="entry name" value="WD_REPEATS_2"/>
    <property type="match status" value="1"/>
</dbReference>
<dbReference type="InterPro" id="IPR001680">
    <property type="entry name" value="WD40_rpt"/>
</dbReference>
<dbReference type="SMART" id="SM00320">
    <property type="entry name" value="WD40"/>
    <property type="match status" value="2"/>
</dbReference>
<evidence type="ECO:0000256" key="1">
    <source>
        <dbReference type="ARBA" id="ARBA00022574"/>
    </source>
</evidence>
<feature type="repeat" description="WD" evidence="3">
    <location>
        <begin position="464"/>
        <end position="491"/>
    </location>
</feature>
<keyword evidence="5" id="KW-0812">Transmembrane</keyword>
<feature type="transmembrane region" description="Helical" evidence="5">
    <location>
        <begin position="51"/>
        <end position="76"/>
    </location>
</feature>